<keyword evidence="1" id="KW-1185">Reference proteome</keyword>
<sequence>MKFQWVGQNGTENCFRNDRMRLGIYQKPSVNTREIWLKLYGLCQMFYPSTARNRIKKASPVWKQ</sequence>
<reference evidence="2" key="1">
    <citation type="submission" date="2022-11" db="UniProtKB">
        <authorList>
            <consortium name="WormBaseParasite"/>
        </authorList>
    </citation>
    <scope>IDENTIFICATION</scope>
</reference>
<organism evidence="1 2">
    <name type="scientific">Romanomermis culicivorax</name>
    <name type="common">Nematode worm</name>
    <dbReference type="NCBI Taxonomy" id="13658"/>
    <lineage>
        <taxon>Eukaryota</taxon>
        <taxon>Metazoa</taxon>
        <taxon>Ecdysozoa</taxon>
        <taxon>Nematoda</taxon>
        <taxon>Enoplea</taxon>
        <taxon>Dorylaimia</taxon>
        <taxon>Mermithida</taxon>
        <taxon>Mermithoidea</taxon>
        <taxon>Mermithidae</taxon>
        <taxon>Romanomermis</taxon>
    </lineage>
</organism>
<evidence type="ECO:0000313" key="1">
    <source>
        <dbReference type="Proteomes" id="UP000887565"/>
    </source>
</evidence>
<protein>
    <submittedName>
        <fullName evidence="2">Uncharacterized protein</fullName>
    </submittedName>
</protein>
<evidence type="ECO:0000313" key="2">
    <source>
        <dbReference type="WBParaSite" id="nRc.2.0.1.t05175-RA"/>
    </source>
</evidence>
<accession>A0A915HUY3</accession>
<proteinExistence type="predicted"/>
<name>A0A915HUY3_ROMCU</name>
<dbReference type="WBParaSite" id="nRc.2.0.1.t05175-RA">
    <property type="protein sequence ID" value="nRc.2.0.1.t05175-RA"/>
    <property type="gene ID" value="nRc.2.0.1.g05175"/>
</dbReference>
<dbReference type="AlphaFoldDB" id="A0A915HUY3"/>
<dbReference type="Proteomes" id="UP000887565">
    <property type="component" value="Unplaced"/>
</dbReference>